<accession>A0AAW0BXW4</accession>
<reference evidence="2 3" key="1">
    <citation type="journal article" date="2024" name="J Genomics">
        <title>Draft genome sequencing and assembly of Favolaschia claudopus CIRM-BRFM 2984 isolated from oak limbs.</title>
        <authorList>
            <person name="Navarro D."/>
            <person name="Drula E."/>
            <person name="Chaduli D."/>
            <person name="Cazenave R."/>
            <person name="Ahrendt S."/>
            <person name="Wang J."/>
            <person name="Lipzen A."/>
            <person name="Daum C."/>
            <person name="Barry K."/>
            <person name="Grigoriev I.V."/>
            <person name="Favel A."/>
            <person name="Rosso M.N."/>
            <person name="Martin F."/>
        </authorList>
    </citation>
    <scope>NUCLEOTIDE SEQUENCE [LARGE SCALE GENOMIC DNA]</scope>
    <source>
        <strain evidence="2 3">CIRM-BRFM 2984</strain>
    </source>
</reference>
<gene>
    <name evidence="2" type="ORF">R3P38DRAFT_2925310</name>
</gene>
<name>A0AAW0BXW4_9AGAR</name>
<proteinExistence type="predicted"/>
<dbReference type="InterPro" id="IPR052396">
    <property type="entry name" value="Meiotic_Drive_Suppr_Kinase"/>
</dbReference>
<dbReference type="InterPro" id="IPR011009">
    <property type="entry name" value="Kinase-like_dom_sf"/>
</dbReference>
<evidence type="ECO:0000256" key="1">
    <source>
        <dbReference type="SAM" id="MobiDB-lite"/>
    </source>
</evidence>
<dbReference type="Proteomes" id="UP001362999">
    <property type="component" value="Unassembled WGS sequence"/>
</dbReference>
<organism evidence="2 3">
    <name type="scientific">Favolaschia claudopus</name>
    <dbReference type="NCBI Taxonomy" id="2862362"/>
    <lineage>
        <taxon>Eukaryota</taxon>
        <taxon>Fungi</taxon>
        <taxon>Dikarya</taxon>
        <taxon>Basidiomycota</taxon>
        <taxon>Agaricomycotina</taxon>
        <taxon>Agaricomycetes</taxon>
        <taxon>Agaricomycetidae</taxon>
        <taxon>Agaricales</taxon>
        <taxon>Marasmiineae</taxon>
        <taxon>Mycenaceae</taxon>
        <taxon>Favolaschia</taxon>
    </lineage>
</organism>
<feature type="region of interest" description="Disordered" evidence="1">
    <location>
        <begin position="23"/>
        <end position="65"/>
    </location>
</feature>
<dbReference type="SUPFAM" id="SSF56112">
    <property type="entry name" value="Protein kinase-like (PK-like)"/>
    <property type="match status" value="1"/>
</dbReference>
<dbReference type="PANTHER" id="PTHR37171">
    <property type="entry name" value="SERINE/THREONINE-PROTEIN KINASE YRZF-RELATED"/>
    <property type="match status" value="1"/>
</dbReference>
<evidence type="ECO:0000313" key="2">
    <source>
        <dbReference type="EMBL" id="KAK7031714.1"/>
    </source>
</evidence>
<comment type="caution">
    <text evidence="2">The sequence shown here is derived from an EMBL/GenBank/DDBJ whole genome shotgun (WGS) entry which is preliminary data.</text>
</comment>
<evidence type="ECO:0008006" key="4">
    <source>
        <dbReference type="Google" id="ProtNLM"/>
    </source>
</evidence>
<dbReference type="AlphaFoldDB" id="A0AAW0BXW4"/>
<dbReference type="Gene3D" id="1.10.510.10">
    <property type="entry name" value="Transferase(Phosphotransferase) domain 1"/>
    <property type="match status" value="1"/>
</dbReference>
<dbReference type="EMBL" id="JAWWNJ010000024">
    <property type="protein sequence ID" value="KAK7031714.1"/>
    <property type="molecule type" value="Genomic_DNA"/>
</dbReference>
<protein>
    <recommendedName>
        <fullName evidence="4">Protein kinase domain-containing protein</fullName>
    </recommendedName>
</protein>
<keyword evidence="3" id="KW-1185">Reference proteome</keyword>
<evidence type="ECO:0000313" key="3">
    <source>
        <dbReference type="Proteomes" id="UP001362999"/>
    </source>
</evidence>
<sequence>MRYSVSGNWLRFATSRTKSRSVGKNLGRFSGTPSKTTSCHRSDVPPSSCPRSIDSAHDDTQPAQWPNFPGTYGELFEFSMPELAADTTTTTTTACWSGADPPLYPLCYSYRDQTIIPRALGGLENFIEIRKWWTRPTPAEAAELWEGLEVQYQTVEYEKEQWLSPVLTILRMIVTALMRDLGLAYSISEVVPRRQHQVGDIDWAVFLRRVPTGELTSVLLKQLESPSEVPAIRSGCAIEAKATAVLERYHHFFKQPLQLFPPPGPHLRGRAILFKLDLQMCHRVMNNVSCSSPRFGLIYSGHQCLVVENMNPTVPAPPFIVGSHARALAASAALLPGTDPCIRGIGQSDLQPLVPSALKNEGAMQRPPFLALLVAICAPPGTLTFGPPDPSLSALGHAAYSGAIPSSPISSQSASPGIDRAGHTPASLQIFLSLQSLIHSGKQATVHRGMLAHETPVVVKMYDSCDFDALLREADAYEQLELSGVSATPKCLGIFAPVHKRWAALVLEDGGLTIGKCWRDVSLEDRMAVYATALQVHASGIIHGDLECRNFTRDTDGHIRVIDFGHSTVGHVCDNACSELLDLRHDLSLDDPAH</sequence>
<dbReference type="PANTHER" id="PTHR37171:SF1">
    <property type="entry name" value="SERINE_THREONINE-PROTEIN KINASE YRZF-RELATED"/>
    <property type="match status" value="1"/>
</dbReference>